<proteinExistence type="predicted"/>
<evidence type="ECO:0000313" key="1">
    <source>
        <dbReference type="Proteomes" id="UP000887565"/>
    </source>
</evidence>
<dbReference type="Proteomes" id="UP000887565">
    <property type="component" value="Unplaced"/>
</dbReference>
<organism evidence="1 2">
    <name type="scientific">Romanomermis culicivorax</name>
    <name type="common">Nematode worm</name>
    <dbReference type="NCBI Taxonomy" id="13658"/>
    <lineage>
        <taxon>Eukaryota</taxon>
        <taxon>Metazoa</taxon>
        <taxon>Ecdysozoa</taxon>
        <taxon>Nematoda</taxon>
        <taxon>Enoplea</taxon>
        <taxon>Dorylaimia</taxon>
        <taxon>Mermithida</taxon>
        <taxon>Mermithoidea</taxon>
        <taxon>Mermithidae</taxon>
        <taxon>Romanomermis</taxon>
    </lineage>
</organism>
<name>A0A915IIL8_ROMCU</name>
<reference evidence="2" key="1">
    <citation type="submission" date="2022-11" db="UniProtKB">
        <authorList>
            <consortium name="WormBaseParasite"/>
        </authorList>
    </citation>
    <scope>IDENTIFICATION</scope>
</reference>
<protein>
    <submittedName>
        <fullName evidence="2">Uncharacterized protein</fullName>
    </submittedName>
</protein>
<dbReference type="WBParaSite" id="nRc.2.0.1.t14017-RA">
    <property type="protein sequence ID" value="nRc.2.0.1.t14017-RA"/>
    <property type="gene ID" value="nRc.2.0.1.g14017"/>
</dbReference>
<dbReference type="AlphaFoldDB" id="A0A915IIL8"/>
<sequence length="123" mass="14497">MQFLLPTGFLEVGQHLRCDSYTKRAHFEASRIADIKIYATEWQQRDLQNPNVKVCCNADYNALSAYSLYSTPEYLYSKMEHHFMLDNNMALFVVVEGKILTNKQKREMADLFWTRFLPEAKTF</sequence>
<keyword evidence="1" id="KW-1185">Reference proteome</keyword>
<evidence type="ECO:0000313" key="2">
    <source>
        <dbReference type="WBParaSite" id="nRc.2.0.1.t14017-RA"/>
    </source>
</evidence>
<accession>A0A915IIL8</accession>